<evidence type="ECO:0000256" key="4">
    <source>
        <dbReference type="RuleBase" id="RU000660"/>
    </source>
</evidence>
<dbReference type="Gene3D" id="3.90.1030.10">
    <property type="entry name" value="Ribosomal protein L17"/>
    <property type="match status" value="1"/>
</dbReference>
<sequence length="334" mass="37363">MGKYGATLAKLSRKTSHRMALLRNLTAALIRHERIETTYAKAKAAHRVAEKIITLGKRDTAFTKRKVRGFLYDHDGSLTRKLHTELKKRYAQRAGGYTRVQRLPARASDQAAMGVLELVDSPLPNLPKLNLTEKAFERALSIRTFAVKQDLRSQAYWAEQTALAKGVSVAEAKKIAERVRTGEAATLLIQQHRDTVLKEAIAKESNPDAPIGRSAGKSQRRSPGVFATHMLMSQHSEFALQNHAARNRRIASAALSEQGVVRTPQQAVINGIYALALRHRADHIAELRQIQPRYNEAFAKIRKEQETQAQQQQAMEKEAKKQQGVLGRLRGIFG</sequence>
<dbReference type="Pfam" id="PF01196">
    <property type="entry name" value="Ribosomal_L17"/>
    <property type="match status" value="1"/>
</dbReference>
<dbReference type="NCBIfam" id="TIGR00059">
    <property type="entry name" value="L17"/>
    <property type="match status" value="1"/>
</dbReference>
<evidence type="ECO:0000256" key="1">
    <source>
        <dbReference type="ARBA" id="ARBA00008777"/>
    </source>
</evidence>
<dbReference type="RefSeq" id="XP_004363499.2">
    <property type="nucleotide sequence ID" value="XM_004363442.2"/>
</dbReference>
<feature type="region of interest" description="Disordered" evidence="5">
    <location>
        <begin position="200"/>
        <end position="222"/>
    </location>
</feature>
<dbReference type="InterPro" id="IPR047859">
    <property type="entry name" value="Ribosomal_bL17_CS"/>
</dbReference>
<dbReference type="InterPro" id="IPR036373">
    <property type="entry name" value="Ribosomal_bL17_sf"/>
</dbReference>
<evidence type="ECO:0008006" key="8">
    <source>
        <dbReference type="Google" id="ProtNLM"/>
    </source>
</evidence>
<dbReference type="eggNOG" id="KOG3280">
    <property type="taxonomic scope" value="Eukaryota"/>
</dbReference>
<accession>A0A0D2WPY1</accession>
<reference evidence="7" key="1">
    <citation type="submission" date="2011-02" db="EMBL/GenBank/DDBJ databases">
        <title>The Genome Sequence of Capsaspora owczarzaki ATCC 30864.</title>
        <authorList>
            <person name="Russ C."/>
            <person name="Cuomo C."/>
            <person name="Burger G."/>
            <person name="Gray M.W."/>
            <person name="Holland P.W.H."/>
            <person name="King N."/>
            <person name="Lang F.B.F."/>
            <person name="Roger A.J."/>
            <person name="Ruiz-Trillo I."/>
            <person name="Young S.K."/>
            <person name="Zeng Q."/>
            <person name="Gargeya S."/>
            <person name="Alvarado L."/>
            <person name="Berlin A."/>
            <person name="Chapman S.B."/>
            <person name="Chen Z."/>
            <person name="Freedman E."/>
            <person name="Gellesch M."/>
            <person name="Goldberg J."/>
            <person name="Griggs A."/>
            <person name="Gujja S."/>
            <person name="Heilman E."/>
            <person name="Heiman D."/>
            <person name="Howarth C."/>
            <person name="Mehta T."/>
            <person name="Neiman D."/>
            <person name="Pearson M."/>
            <person name="Roberts A."/>
            <person name="Saif S."/>
            <person name="Shea T."/>
            <person name="Shenoy N."/>
            <person name="Sisk P."/>
            <person name="Stolte C."/>
            <person name="Sykes S."/>
            <person name="White J."/>
            <person name="Yandava C."/>
            <person name="Haas B."/>
            <person name="Nusbaum C."/>
            <person name="Birren B."/>
        </authorList>
    </citation>
    <scope>NUCLEOTIDE SEQUENCE</scope>
    <source>
        <strain evidence="7">ATCC 30864</strain>
    </source>
</reference>
<comment type="similarity">
    <text evidence="1 4">Belongs to the bacterial ribosomal protein bL17 family.</text>
</comment>
<dbReference type="SUPFAM" id="SSF64263">
    <property type="entry name" value="Prokaryotic ribosomal protein L17"/>
    <property type="match status" value="1"/>
</dbReference>
<evidence type="ECO:0000256" key="2">
    <source>
        <dbReference type="ARBA" id="ARBA00022980"/>
    </source>
</evidence>
<evidence type="ECO:0000313" key="7">
    <source>
        <dbReference type="Proteomes" id="UP000008743"/>
    </source>
</evidence>
<dbReference type="PhylomeDB" id="A0A0D2WPY1"/>
<dbReference type="EMBL" id="KE346364">
    <property type="protein sequence ID" value="KJE92883.1"/>
    <property type="molecule type" value="Genomic_DNA"/>
</dbReference>
<evidence type="ECO:0000256" key="5">
    <source>
        <dbReference type="SAM" id="MobiDB-lite"/>
    </source>
</evidence>
<dbReference type="STRING" id="595528.A0A0D2WPY1"/>
<name>A0A0D2WPY1_CAPO3</name>
<gene>
    <name evidence="6" type="ORF">CAOG_003771</name>
</gene>
<dbReference type="PROSITE" id="PS01167">
    <property type="entry name" value="RIBOSOMAL_L17"/>
    <property type="match status" value="1"/>
</dbReference>
<dbReference type="AlphaFoldDB" id="A0A0D2WPY1"/>
<dbReference type="GO" id="GO:0006412">
    <property type="term" value="P:translation"/>
    <property type="evidence" value="ECO:0007669"/>
    <property type="project" value="InterPro"/>
</dbReference>
<dbReference type="Proteomes" id="UP000008743">
    <property type="component" value="Unassembled WGS sequence"/>
</dbReference>
<dbReference type="PANTHER" id="PTHR14413:SF16">
    <property type="entry name" value="LARGE RIBOSOMAL SUBUNIT PROTEIN BL17M"/>
    <property type="match status" value="1"/>
</dbReference>
<organism evidence="6 7">
    <name type="scientific">Capsaspora owczarzaki (strain ATCC 30864)</name>
    <dbReference type="NCBI Taxonomy" id="595528"/>
    <lineage>
        <taxon>Eukaryota</taxon>
        <taxon>Filasterea</taxon>
        <taxon>Capsaspora</taxon>
    </lineage>
</organism>
<dbReference type="OrthoDB" id="275000at2759"/>
<keyword evidence="2 4" id="KW-0689">Ribosomal protein</keyword>
<dbReference type="PANTHER" id="PTHR14413">
    <property type="entry name" value="RIBOSOMAL PROTEIN L17"/>
    <property type="match status" value="1"/>
</dbReference>
<evidence type="ECO:0000313" key="6">
    <source>
        <dbReference type="EMBL" id="KJE92883.1"/>
    </source>
</evidence>
<dbReference type="GO" id="GO:0003735">
    <property type="term" value="F:structural constituent of ribosome"/>
    <property type="evidence" value="ECO:0007669"/>
    <property type="project" value="InterPro"/>
</dbReference>
<dbReference type="InterPro" id="IPR000456">
    <property type="entry name" value="Ribosomal_bL17"/>
</dbReference>
<keyword evidence="3 4" id="KW-0687">Ribonucleoprotein</keyword>
<protein>
    <recommendedName>
        <fullName evidence="8">Ribosomal protein L17</fullName>
    </recommendedName>
</protein>
<dbReference type="InParanoid" id="A0A0D2WPY1"/>
<evidence type="ECO:0000256" key="3">
    <source>
        <dbReference type="ARBA" id="ARBA00023274"/>
    </source>
</evidence>
<dbReference type="GO" id="GO:0005762">
    <property type="term" value="C:mitochondrial large ribosomal subunit"/>
    <property type="evidence" value="ECO:0007669"/>
    <property type="project" value="TreeGrafter"/>
</dbReference>
<keyword evidence="7" id="KW-1185">Reference proteome</keyword>
<proteinExistence type="inferred from homology"/>